<dbReference type="EMBL" id="JAVREJ010000011">
    <property type="protein sequence ID" value="MDT0351243.1"/>
    <property type="molecule type" value="Genomic_DNA"/>
</dbReference>
<organism evidence="5 6">
    <name type="scientific">Pseudonocardia charpentierae</name>
    <dbReference type="NCBI Taxonomy" id="3075545"/>
    <lineage>
        <taxon>Bacteria</taxon>
        <taxon>Bacillati</taxon>
        <taxon>Actinomycetota</taxon>
        <taxon>Actinomycetes</taxon>
        <taxon>Pseudonocardiales</taxon>
        <taxon>Pseudonocardiaceae</taxon>
        <taxon>Pseudonocardia</taxon>
    </lineage>
</organism>
<dbReference type="PROSITE" id="PS00893">
    <property type="entry name" value="NUDIX_BOX"/>
    <property type="match status" value="1"/>
</dbReference>
<reference evidence="6" key="1">
    <citation type="submission" date="2023-07" db="EMBL/GenBank/DDBJ databases">
        <title>30 novel species of actinomycetes from the DSMZ collection.</title>
        <authorList>
            <person name="Nouioui I."/>
        </authorList>
    </citation>
    <scope>NUCLEOTIDE SEQUENCE [LARGE SCALE GENOMIC DNA]</scope>
    <source>
        <strain evidence="6">DSM 45834</strain>
    </source>
</reference>
<dbReference type="SUPFAM" id="SSF55811">
    <property type="entry name" value="Nudix"/>
    <property type="match status" value="1"/>
</dbReference>
<dbReference type="InterPro" id="IPR020084">
    <property type="entry name" value="NUDIX_hydrolase_CS"/>
</dbReference>
<proteinExistence type="inferred from homology"/>
<dbReference type="SUPFAM" id="SSF53254">
    <property type="entry name" value="Phosphoglycerate mutase-like"/>
    <property type="match status" value="1"/>
</dbReference>
<keyword evidence="6" id="KW-1185">Reference proteome</keyword>
<dbReference type="InterPro" id="IPR020476">
    <property type="entry name" value="Nudix_hydrolase"/>
</dbReference>
<dbReference type="RefSeq" id="WP_311557452.1">
    <property type="nucleotide sequence ID" value="NZ_JAVREJ010000011.1"/>
</dbReference>
<dbReference type="InterPro" id="IPR000086">
    <property type="entry name" value="NUDIX_hydrolase_dom"/>
</dbReference>
<evidence type="ECO:0000256" key="2">
    <source>
        <dbReference type="ARBA" id="ARBA00022801"/>
    </source>
</evidence>
<dbReference type="EC" id="3.6.-.-" evidence="5"/>
<accession>A0ABU2NBB2</accession>
<sequence>MSKQDPDGDILAAGAVLWRPGPEIALVHRPRYDDWSLPKGKLESGESMAAAAVRELQEETGVAARLGAWLRDVRYAVADGRKFVRYWSAEARSSVDFVPNHEVDELCWVSPDTAKGLLTYAHDADVVARFAELGPPTSMLLVVRHAKAGSRDSWDGDDGLRPLSTAGRKQAQQIAELLPLYGPDRIVSSPQVRCRDTVAPLAEALGLEVAPEPLLSESSYVDDPDATLERVRELTAQPGVTVVCSQGGVIPHVIAALTQEATVSVDVDVDDVPSKKGSVWVLGLRDGALVSADYVERPGS</sequence>
<comment type="caution">
    <text evidence="5">The sequence shown here is derived from an EMBL/GenBank/DDBJ whole genome shotgun (WGS) entry which is preliminary data.</text>
</comment>
<feature type="domain" description="Nudix hydrolase" evidence="4">
    <location>
        <begin position="8"/>
        <end position="132"/>
    </location>
</feature>
<dbReference type="CDD" id="cd07067">
    <property type="entry name" value="HP_PGM_like"/>
    <property type="match status" value="1"/>
</dbReference>
<protein>
    <submittedName>
        <fullName evidence="5">NUDIX hydrolase</fullName>
        <ecNumber evidence="5">3.6.-.-</ecNumber>
    </submittedName>
</protein>
<dbReference type="PANTHER" id="PTHR21340">
    <property type="entry name" value="DIADENOSINE 5,5-P1,P4-TETRAPHOSPHATE PYROPHOSPHOHYDROLASE MUTT"/>
    <property type="match status" value="1"/>
</dbReference>
<dbReference type="PRINTS" id="PR00502">
    <property type="entry name" value="NUDIXFAMILY"/>
</dbReference>
<evidence type="ECO:0000313" key="5">
    <source>
        <dbReference type="EMBL" id="MDT0351243.1"/>
    </source>
</evidence>
<dbReference type="Pfam" id="PF00300">
    <property type="entry name" value="His_Phos_1"/>
    <property type="match status" value="1"/>
</dbReference>
<evidence type="ECO:0000259" key="4">
    <source>
        <dbReference type="PROSITE" id="PS51462"/>
    </source>
</evidence>
<evidence type="ECO:0000256" key="3">
    <source>
        <dbReference type="RuleBase" id="RU003476"/>
    </source>
</evidence>
<dbReference type="Proteomes" id="UP001183202">
    <property type="component" value="Unassembled WGS sequence"/>
</dbReference>
<evidence type="ECO:0000256" key="1">
    <source>
        <dbReference type="ARBA" id="ARBA00005582"/>
    </source>
</evidence>
<name>A0ABU2NBB2_9PSEU</name>
<dbReference type="CDD" id="cd03673">
    <property type="entry name" value="NUDIX_Ap6A_hydrolase"/>
    <property type="match status" value="1"/>
</dbReference>
<dbReference type="SMART" id="SM00855">
    <property type="entry name" value="PGAM"/>
    <property type="match status" value="1"/>
</dbReference>
<dbReference type="Gene3D" id="3.90.79.10">
    <property type="entry name" value="Nucleoside Triphosphate Pyrophosphohydrolase"/>
    <property type="match status" value="1"/>
</dbReference>
<dbReference type="InterPro" id="IPR029033">
    <property type="entry name" value="His_PPase_superfam"/>
</dbReference>
<dbReference type="InterPro" id="IPR013078">
    <property type="entry name" value="His_Pase_superF_clade-1"/>
</dbReference>
<evidence type="ECO:0000313" key="6">
    <source>
        <dbReference type="Proteomes" id="UP001183202"/>
    </source>
</evidence>
<dbReference type="InterPro" id="IPR051325">
    <property type="entry name" value="Nudix_hydrolase_domain"/>
</dbReference>
<dbReference type="PANTHER" id="PTHR21340:SF0">
    <property type="entry name" value="BIS(5'-NUCLEOSYL)-TETRAPHOSPHATASE [ASYMMETRICAL]"/>
    <property type="match status" value="1"/>
</dbReference>
<comment type="similarity">
    <text evidence="1 3">Belongs to the Nudix hydrolase family.</text>
</comment>
<dbReference type="InterPro" id="IPR015797">
    <property type="entry name" value="NUDIX_hydrolase-like_dom_sf"/>
</dbReference>
<dbReference type="Gene3D" id="3.40.50.1240">
    <property type="entry name" value="Phosphoglycerate mutase-like"/>
    <property type="match status" value="1"/>
</dbReference>
<dbReference type="PROSITE" id="PS51462">
    <property type="entry name" value="NUDIX"/>
    <property type="match status" value="1"/>
</dbReference>
<keyword evidence="2 3" id="KW-0378">Hydrolase</keyword>
<dbReference type="Pfam" id="PF00293">
    <property type="entry name" value="NUDIX"/>
    <property type="match status" value="1"/>
</dbReference>
<gene>
    <name evidence="5" type="ORF">RM445_17075</name>
</gene>
<dbReference type="GO" id="GO:0016787">
    <property type="term" value="F:hydrolase activity"/>
    <property type="evidence" value="ECO:0007669"/>
    <property type="project" value="UniProtKB-KW"/>
</dbReference>